<accession>A0A7T6Z450</accession>
<gene>
    <name evidence="4" type="ORF">HUG15_13335</name>
</gene>
<dbReference type="PROSITE" id="PS00166">
    <property type="entry name" value="ENOYL_COA_HYDRATASE"/>
    <property type="match status" value="1"/>
</dbReference>
<feature type="transmembrane region" description="Helical" evidence="3">
    <location>
        <begin position="129"/>
        <end position="153"/>
    </location>
</feature>
<keyword evidence="3" id="KW-1133">Transmembrane helix</keyword>
<keyword evidence="4" id="KW-0413">Isomerase</keyword>
<dbReference type="InterPro" id="IPR029045">
    <property type="entry name" value="ClpP/crotonase-like_dom_sf"/>
</dbReference>
<dbReference type="EMBL" id="CP054705">
    <property type="protein sequence ID" value="QQK76447.1"/>
    <property type="molecule type" value="Genomic_DNA"/>
</dbReference>
<dbReference type="Gene3D" id="3.90.226.10">
    <property type="entry name" value="2-enoyl-CoA Hydratase, Chain A, domain 1"/>
    <property type="match status" value="1"/>
</dbReference>
<evidence type="ECO:0000256" key="2">
    <source>
        <dbReference type="RuleBase" id="RU003707"/>
    </source>
</evidence>
<dbReference type="PANTHER" id="PTHR43459:SF1">
    <property type="entry name" value="EG:BACN32G11.4 PROTEIN"/>
    <property type="match status" value="1"/>
</dbReference>
<dbReference type="InterPro" id="IPR001753">
    <property type="entry name" value="Enoyl-CoA_hydra/iso"/>
</dbReference>
<protein>
    <submittedName>
        <fullName evidence="4">Enoyl-CoA hydratase/isomerase family protein</fullName>
    </submittedName>
</protein>
<keyword evidence="3" id="KW-0472">Membrane</keyword>
<sequence length="260" mass="28675">MKKQFIINEKQGSTNIIYLNQPETRNALAMEMRMALLQALEDAEQDDDIKCIILTGSGKGFSAGGDISAMKKEIKPLEGRKRLQESHPLLLKMLSMEKPIIAAVNGAAAGAGFSLTLLSDLIVASDEAFFVQSFVNIGLIPDFAAMHFLPALIGTQRAKELMFLGERVSADDAQRFGIVNRVVSSDQLLPEAIDMAEKLGKKATASMGMTKKIMNEHLNKDLKNLLEMEAQGQDICFQTEDFKEGVQAFFEKREPNFTGK</sequence>
<keyword evidence="5" id="KW-1185">Reference proteome</keyword>
<feature type="transmembrane region" description="Helical" evidence="3">
    <location>
        <begin position="100"/>
        <end position="123"/>
    </location>
</feature>
<dbReference type="Gene3D" id="1.10.12.10">
    <property type="entry name" value="Lyase 2-enoyl-coa Hydratase, Chain A, domain 2"/>
    <property type="match status" value="1"/>
</dbReference>
<evidence type="ECO:0000256" key="1">
    <source>
        <dbReference type="ARBA" id="ARBA00005254"/>
    </source>
</evidence>
<dbReference type="Pfam" id="PF00378">
    <property type="entry name" value="ECH_1"/>
    <property type="match status" value="1"/>
</dbReference>
<comment type="similarity">
    <text evidence="1 2">Belongs to the enoyl-CoA hydratase/isomerase family.</text>
</comment>
<name>A0A7T6Z450_9BACI</name>
<evidence type="ECO:0000313" key="4">
    <source>
        <dbReference type="EMBL" id="QQK76447.1"/>
    </source>
</evidence>
<dbReference type="CDD" id="cd06558">
    <property type="entry name" value="crotonase-like"/>
    <property type="match status" value="1"/>
</dbReference>
<dbReference type="InterPro" id="IPR018376">
    <property type="entry name" value="Enoyl-CoA_hyd/isom_CS"/>
</dbReference>
<keyword evidence="3" id="KW-0812">Transmembrane</keyword>
<dbReference type="SUPFAM" id="SSF52096">
    <property type="entry name" value="ClpP/crotonase"/>
    <property type="match status" value="1"/>
</dbReference>
<dbReference type="GO" id="GO:0016853">
    <property type="term" value="F:isomerase activity"/>
    <property type="evidence" value="ECO:0007669"/>
    <property type="project" value="UniProtKB-KW"/>
</dbReference>
<dbReference type="PANTHER" id="PTHR43459">
    <property type="entry name" value="ENOYL-COA HYDRATASE"/>
    <property type="match status" value="1"/>
</dbReference>
<reference evidence="4 5" key="1">
    <citation type="submission" date="2020-06" db="EMBL/GenBank/DDBJ databases">
        <title>Genomic analysis of Salicibibacter sp. NKC5-3.</title>
        <authorList>
            <person name="Oh Y.J."/>
        </authorList>
    </citation>
    <scope>NUCLEOTIDE SEQUENCE [LARGE SCALE GENOMIC DNA]</scope>
    <source>
        <strain evidence="4 5">NKC5-3</strain>
    </source>
</reference>
<evidence type="ECO:0000256" key="3">
    <source>
        <dbReference type="SAM" id="Phobius"/>
    </source>
</evidence>
<dbReference type="AlphaFoldDB" id="A0A7T6Z450"/>
<dbReference type="RefSeq" id="WP_200123577.1">
    <property type="nucleotide sequence ID" value="NZ_CP054705.1"/>
</dbReference>
<dbReference type="InterPro" id="IPR014748">
    <property type="entry name" value="Enoyl-CoA_hydra_C"/>
</dbReference>
<organism evidence="4 5">
    <name type="scientific">Salicibibacter cibarius</name>
    <dbReference type="NCBI Taxonomy" id="2743000"/>
    <lineage>
        <taxon>Bacteria</taxon>
        <taxon>Bacillati</taxon>
        <taxon>Bacillota</taxon>
        <taxon>Bacilli</taxon>
        <taxon>Bacillales</taxon>
        <taxon>Bacillaceae</taxon>
        <taxon>Salicibibacter</taxon>
    </lineage>
</organism>
<evidence type="ECO:0000313" key="5">
    <source>
        <dbReference type="Proteomes" id="UP000595823"/>
    </source>
</evidence>
<dbReference type="Proteomes" id="UP000595823">
    <property type="component" value="Chromosome"/>
</dbReference>
<proteinExistence type="inferred from homology"/>
<dbReference type="KEGG" id="scia:HUG15_13335"/>